<name>A0A8S5R9M6_9VIRU</name>
<keyword evidence="1" id="KW-0812">Transmembrane</keyword>
<keyword evidence="1" id="KW-1133">Transmembrane helix</keyword>
<evidence type="ECO:0000313" key="2">
    <source>
        <dbReference type="EMBL" id="DAE27769.1"/>
    </source>
</evidence>
<keyword evidence="1" id="KW-0472">Membrane</keyword>
<accession>A0A8S5R9M6</accession>
<feature type="transmembrane region" description="Helical" evidence="1">
    <location>
        <begin position="6"/>
        <end position="28"/>
    </location>
</feature>
<protein>
    <submittedName>
        <fullName evidence="2">Uncharacterized protein</fullName>
    </submittedName>
</protein>
<proteinExistence type="predicted"/>
<reference evidence="2" key="1">
    <citation type="journal article" date="2021" name="Proc. Natl. Acad. Sci. U.S.A.">
        <title>A Catalog of Tens of Thousands of Viruses from Human Metagenomes Reveals Hidden Associations with Chronic Diseases.</title>
        <authorList>
            <person name="Tisza M.J."/>
            <person name="Buck C.B."/>
        </authorList>
    </citation>
    <scope>NUCLEOTIDE SEQUENCE</scope>
    <source>
        <strain evidence="2">CtpeS3</strain>
    </source>
</reference>
<organism evidence="2">
    <name type="scientific">virus sp. ctpeS3</name>
    <dbReference type="NCBI Taxonomy" id="2826815"/>
    <lineage>
        <taxon>Viruses</taxon>
    </lineage>
</organism>
<sequence>MLPFFLFAFFCHNSYSIVIFFVPTIFNLR</sequence>
<evidence type="ECO:0000256" key="1">
    <source>
        <dbReference type="SAM" id="Phobius"/>
    </source>
</evidence>
<dbReference type="EMBL" id="BK015845">
    <property type="protein sequence ID" value="DAE27769.1"/>
    <property type="molecule type" value="Genomic_DNA"/>
</dbReference>